<name>A0A409WTV8_9AGAR</name>
<keyword evidence="2" id="KW-1185">Reference proteome</keyword>
<comment type="caution">
    <text evidence="1">The sequence shown here is derived from an EMBL/GenBank/DDBJ whole genome shotgun (WGS) entry which is preliminary data.</text>
</comment>
<proteinExistence type="predicted"/>
<dbReference type="AlphaFoldDB" id="A0A409WTV8"/>
<dbReference type="OrthoDB" id="3062438at2759"/>
<protein>
    <submittedName>
        <fullName evidence="1">Uncharacterized protein</fullName>
    </submittedName>
</protein>
<reference evidence="1 2" key="1">
    <citation type="journal article" date="2018" name="Evol. Lett.">
        <title>Horizontal gene cluster transfer increased hallucinogenic mushroom diversity.</title>
        <authorList>
            <person name="Reynolds H.T."/>
            <person name="Vijayakumar V."/>
            <person name="Gluck-Thaler E."/>
            <person name="Korotkin H.B."/>
            <person name="Matheny P.B."/>
            <person name="Slot J.C."/>
        </authorList>
    </citation>
    <scope>NUCLEOTIDE SEQUENCE [LARGE SCALE GENOMIC DNA]</scope>
    <source>
        <strain evidence="1 2">SRW20</strain>
    </source>
</reference>
<accession>A0A409WTV8</accession>
<evidence type="ECO:0000313" key="2">
    <source>
        <dbReference type="Proteomes" id="UP000284706"/>
    </source>
</evidence>
<evidence type="ECO:0000313" key="1">
    <source>
        <dbReference type="EMBL" id="PPQ81906.1"/>
    </source>
</evidence>
<dbReference type="Proteomes" id="UP000284706">
    <property type="component" value="Unassembled WGS sequence"/>
</dbReference>
<dbReference type="EMBL" id="NHYE01004812">
    <property type="protein sequence ID" value="PPQ81906.1"/>
    <property type="molecule type" value="Genomic_DNA"/>
</dbReference>
<organism evidence="1 2">
    <name type="scientific">Gymnopilus dilepis</name>
    <dbReference type="NCBI Taxonomy" id="231916"/>
    <lineage>
        <taxon>Eukaryota</taxon>
        <taxon>Fungi</taxon>
        <taxon>Dikarya</taxon>
        <taxon>Basidiomycota</taxon>
        <taxon>Agaricomycotina</taxon>
        <taxon>Agaricomycetes</taxon>
        <taxon>Agaricomycetidae</taxon>
        <taxon>Agaricales</taxon>
        <taxon>Agaricineae</taxon>
        <taxon>Hymenogastraceae</taxon>
        <taxon>Gymnopilus</taxon>
    </lineage>
</organism>
<dbReference type="InParanoid" id="A0A409WTV8"/>
<sequence length="168" mass="18834">MPPEDLNLFSQRWLIESDSVEPSLPEPGLSAADIEKASQALLKSGHSGLVRCLLFATCGDIIPIWTRPTNEEDVDILDLSHLFPNGYSSYRIPAFPILNSPMIHNWRIFVTQSPESAPENVAISQKLGFIWRGNVVLAKYGNTTFMEKDWLKNVRNTSTEFAMVLLDA</sequence>
<gene>
    <name evidence="1" type="ORF">CVT26_003946</name>
</gene>